<dbReference type="InterPro" id="IPR046342">
    <property type="entry name" value="CBS_dom_sf"/>
</dbReference>
<dbReference type="CDD" id="cd04622">
    <property type="entry name" value="CBS_pair_HRP1_like"/>
    <property type="match status" value="1"/>
</dbReference>
<evidence type="ECO:0000259" key="3">
    <source>
        <dbReference type="PROSITE" id="PS51371"/>
    </source>
</evidence>
<keyword evidence="5" id="KW-1185">Reference proteome</keyword>
<dbReference type="PANTHER" id="PTHR43080:SF2">
    <property type="entry name" value="CBS DOMAIN-CONTAINING PROTEIN"/>
    <property type="match status" value="1"/>
</dbReference>
<dbReference type="PANTHER" id="PTHR43080">
    <property type="entry name" value="CBS DOMAIN-CONTAINING PROTEIN CBSX3, MITOCHONDRIAL"/>
    <property type="match status" value="1"/>
</dbReference>
<evidence type="ECO:0000256" key="1">
    <source>
        <dbReference type="ARBA" id="ARBA00023122"/>
    </source>
</evidence>
<evidence type="ECO:0000313" key="5">
    <source>
        <dbReference type="Proteomes" id="UP000630149"/>
    </source>
</evidence>
<dbReference type="InterPro" id="IPR000644">
    <property type="entry name" value="CBS_dom"/>
</dbReference>
<dbReference type="Gene3D" id="3.10.580.10">
    <property type="entry name" value="CBS-domain"/>
    <property type="match status" value="1"/>
</dbReference>
<keyword evidence="1 2" id="KW-0129">CBS domain</keyword>
<organism evidence="4 5">
    <name type="scientific">Legionella impletisoli</name>
    <dbReference type="NCBI Taxonomy" id="343510"/>
    <lineage>
        <taxon>Bacteria</taxon>
        <taxon>Pseudomonadati</taxon>
        <taxon>Pseudomonadota</taxon>
        <taxon>Gammaproteobacteria</taxon>
        <taxon>Legionellales</taxon>
        <taxon>Legionellaceae</taxon>
        <taxon>Legionella</taxon>
    </lineage>
</organism>
<sequence length="138" mass="15450">MQIKDIMTPNPRFLLTTATLSEAAKKMRELDTGFIPVGDQSTNKLVGTITDRDIVIEAVANKKDLDTPLKDIMHKGVCYCYETDDVKEATKCMKDKQIRRLIVLDKDKNLTGIVSLGDIALHCQDELTGDTLEEISKH</sequence>
<dbReference type="SUPFAM" id="SSF54631">
    <property type="entry name" value="CBS-domain pair"/>
    <property type="match status" value="1"/>
</dbReference>
<evidence type="ECO:0000313" key="4">
    <source>
        <dbReference type="EMBL" id="GGI81779.1"/>
    </source>
</evidence>
<comment type="caution">
    <text evidence="4">The sequence shown here is derived from an EMBL/GenBank/DDBJ whole genome shotgun (WGS) entry which is preliminary data.</text>
</comment>
<dbReference type="EMBL" id="BMOB01000002">
    <property type="protein sequence ID" value="GGI81779.1"/>
    <property type="molecule type" value="Genomic_DNA"/>
</dbReference>
<name>A0A917NA67_9GAMM</name>
<proteinExistence type="predicted"/>
<dbReference type="PROSITE" id="PS51371">
    <property type="entry name" value="CBS"/>
    <property type="match status" value="2"/>
</dbReference>
<dbReference type="SMART" id="SM00116">
    <property type="entry name" value="CBS"/>
    <property type="match status" value="2"/>
</dbReference>
<reference evidence="4" key="1">
    <citation type="journal article" date="2014" name="Int. J. Syst. Evol. Microbiol.">
        <title>Complete genome sequence of Corynebacterium casei LMG S-19264T (=DSM 44701T), isolated from a smear-ripened cheese.</title>
        <authorList>
            <consortium name="US DOE Joint Genome Institute (JGI-PGF)"/>
            <person name="Walter F."/>
            <person name="Albersmeier A."/>
            <person name="Kalinowski J."/>
            <person name="Ruckert C."/>
        </authorList>
    </citation>
    <scope>NUCLEOTIDE SEQUENCE</scope>
    <source>
        <strain evidence="4">JCM 13919</strain>
    </source>
</reference>
<dbReference type="RefSeq" id="WP_131775701.1">
    <property type="nucleotide sequence ID" value="NZ_BMOB01000002.1"/>
</dbReference>
<dbReference type="AlphaFoldDB" id="A0A917NA67"/>
<feature type="domain" description="CBS" evidence="3">
    <location>
        <begin position="7"/>
        <end position="65"/>
    </location>
</feature>
<accession>A0A917NA67</accession>
<dbReference type="OrthoDB" id="9794094at2"/>
<dbReference type="InterPro" id="IPR051257">
    <property type="entry name" value="Diverse_CBS-Domain"/>
</dbReference>
<dbReference type="Pfam" id="PF00571">
    <property type="entry name" value="CBS"/>
    <property type="match status" value="2"/>
</dbReference>
<evidence type="ECO:0000256" key="2">
    <source>
        <dbReference type="PROSITE-ProRule" id="PRU00703"/>
    </source>
</evidence>
<protein>
    <submittedName>
        <fullName evidence="4">CBS domain-containing protein</fullName>
    </submittedName>
</protein>
<reference evidence="4" key="2">
    <citation type="submission" date="2020-09" db="EMBL/GenBank/DDBJ databases">
        <authorList>
            <person name="Sun Q."/>
            <person name="Ohkuma M."/>
        </authorList>
    </citation>
    <scope>NUCLEOTIDE SEQUENCE</scope>
    <source>
        <strain evidence="4">JCM 13919</strain>
    </source>
</reference>
<gene>
    <name evidence="4" type="ORF">GCM10007966_07900</name>
</gene>
<feature type="domain" description="CBS" evidence="3">
    <location>
        <begin position="73"/>
        <end position="131"/>
    </location>
</feature>
<dbReference type="Proteomes" id="UP000630149">
    <property type="component" value="Unassembled WGS sequence"/>
</dbReference>